<evidence type="ECO:0000256" key="2">
    <source>
        <dbReference type="SAM" id="MobiDB-lite"/>
    </source>
</evidence>
<dbReference type="InterPro" id="IPR046869">
    <property type="entry name" value="SLM1/RGC1-like_PH"/>
</dbReference>
<feature type="compositionally biased region" description="Polar residues" evidence="2">
    <location>
        <begin position="44"/>
        <end position="71"/>
    </location>
</feature>
<dbReference type="SMART" id="SM00233">
    <property type="entry name" value="PH"/>
    <property type="match status" value="1"/>
</dbReference>
<feature type="compositionally biased region" description="Low complexity" evidence="2">
    <location>
        <begin position="549"/>
        <end position="558"/>
    </location>
</feature>
<dbReference type="EMBL" id="MU007116">
    <property type="protein sequence ID" value="KAF2419777.1"/>
    <property type="molecule type" value="Genomic_DNA"/>
</dbReference>
<protein>
    <recommendedName>
        <fullName evidence="3">PH domain-containing protein</fullName>
    </recommendedName>
</protein>
<evidence type="ECO:0000259" key="3">
    <source>
        <dbReference type="PROSITE" id="PS50003"/>
    </source>
</evidence>
<feature type="region of interest" description="Disordered" evidence="2">
    <location>
        <begin position="1"/>
        <end position="105"/>
    </location>
</feature>
<dbReference type="InterPro" id="IPR001849">
    <property type="entry name" value="PH_domain"/>
</dbReference>
<dbReference type="InterPro" id="IPR027267">
    <property type="entry name" value="AH/BAR_dom_sf"/>
</dbReference>
<evidence type="ECO:0000313" key="4">
    <source>
        <dbReference type="EMBL" id="KAF2419777.1"/>
    </source>
</evidence>
<dbReference type="OrthoDB" id="5598057at2759"/>
<name>A0A9P4NFV4_9PEZI</name>
<feature type="compositionally biased region" description="Basic and acidic residues" evidence="2">
    <location>
        <begin position="32"/>
        <end position="42"/>
    </location>
</feature>
<dbReference type="InterPro" id="IPR043453">
    <property type="entry name" value="Slm1_PH"/>
</dbReference>
<dbReference type="InterPro" id="IPR011993">
    <property type="entry name" value="PH-like_dom_sf"/>
</dbReference>
<dbReference type="Pfam" id="PF20400">
    <property type="entry name" value="BAR_4"/>
    <property type="match status" value="1"/>
</dbReference>
<feature type="region of interest" description="Disordered" evidence="2">
    <location>
        <begin position="624"/>
        <end position="672"/>
    </location>
</feature>
<keyword evidence="1" id="KW-0597">Phosphoprotein</keyword>
<feature type="region of interest" description="Disordered" evidence="2">
    <location>
        <begin position="546"/>
        <end position="565"/>
    </location>
</feature>
<dbReference type="InterPro" id="IPR046868">
    <property type="entry name" value="BAR_4"/>
</dbReference>
<dbReference type="PROSITE" id="PS50003">
    <property type="entry name" value="PH_DOMAIN"/>
    <property type="match status" value="1"/>
</dbReference>
<accession>A0A9P4NFV4</accession>
<proteinExistence type="predicted"/>
<feature type="compositionally biased region" description="Polar residues" evidence="2">
    <location>
        <begin position="1"/>
        <end position="18"/>
    </location>
</feature>
<dbReference type="CDD" id="cd13311">
    <property type="entry name" value="PH_Slm1"/>
    <property type="match status" value="1"/>
</dbReference>
<feature type="region of interest" description="Disordered" evidence="2">
    <location>
        <begin position="784"/>
        <end position="827"/>
    </location>
</feature>
<dbReference type="Pfam" id="PF20399">
    <property type="entry name" value="PH_20"/>
    <property type="match status" value="1"/>
</dbReference>
<dbReference type="Gene3D" id="1.20.1270.60">
    <property type="entry name" value="Arfaptin homology (AH) domain/BAR domain"/>
    <property type="match status" value="1"/>
</dbReference>
<sequence length="827" mass="90933">MTDNTPTAGNPSETSPLAQSFAARPTSSFSNRYEDFQDDDRGYASQQLEGTGLHRTTSMSSKSGAIPSRGNTLKKQKSLVRKGSLKRSGSRKSLHAGSIKGVGPDERGEDYNSVFYTSVPTTGAPTDVLANRFQAWRKILKDLISYFREIQDSYAARAKGMTKVSNVINNIGTPPLFLSEGGLSEANRILRDYHKQAITESNKAKDIEDDVISQLSGLRADLGQKIKEIKSLSGDFKNSVEKEKDHTRKVVATLQEALSIVDSDPHALAGKEDPYIIRLNVDRQVEKQVDEENYLHRAYLNLEGSGRELESIVVGEIQKAYNAFAGILKREADEFYSTIEQLRSGPVTMPKDYEWNQFVERDPHFVNPNTPLRKVDDIDYPGKSHPAAAEVRAGMLERKSKYLKSYTPGWYVLSPTHLHEFKSADRIYTQPPVMSLLLSDQKLGSRSQPDSSSHKFMLKGRQTGSMHRGHSWIFRAESYETMLAWFDDIKALTEKTGEERTAFVRKHARSFSNNSKAGSDSGLEEDEADAVPYSAGTSLVNNKEALKEPPAQQQRPQPGRFPSELSNNQVNARHLQPPLSPSSGSSLADQDFVNNLASPVGQGFQGETVGYDSRDIAQPAPIHTQTPFSQHQDKDQGSDLPARQGQGLSDPQIPVSRGYPQSGLQPDLDRHDSNYQSWIAPAAEGAAIGPGIVAAEKHWRKNRQHAEDSLVNANASSNVDGEFRGDTQHDGLLSATDRTISDPNSTFTGLSESTALTNVSSDTMPNKTAQIPVVGPSPDVYVPSGATMTKPTETTRSNVFPGMSRQNTDNSISNLHVPGEYPRGLPS</sequence>
<dbReference type="Proteomes" id="UP000800235">
    <property type="component" value="Unassembled WGS sequence"/>
</dbReference>
<evidence type="ECO:0000313" key="5">
    <source>
        <dbReference type="Proteomes" id="UP000800235"/>
    </source>
</evidence>
<feature type="domain" description="PH" evidence="3">
    <location>
        <begin position="389"/>
        <end position="494"/>
    </location>
</feature>
<keyword evidence="5" id="KW-1185">Reference proteome</keyword>
<dbReference type="SUPFAM" id="SSF50729">
    <property type="entry name" value="PH domain-like"/>
    <property type="match status" value="1"/>
</dbReference>
<evidence type="ECO:0000256" key="1">
    <source>
        <dbReference type="ARBA" id="ARBA00022553"/>
    </source>
</evidence>
<organism evidence="4 5">
    <name type="scientific">Tothia fuscella</name>
    <dbReference type="NCBI Taxonomy" id="1048955"/>
    <lineage>
        <taxon>Eukaryota</taxon>
        <taxon>Fungi</taxon>
        <taxon>Dikarya</taxon>
        <taxon>Ascomycota</taxon>
        <taxon>Pezizomycotina</taxon>
        <taxon>Dothideomycetes</taxon>
        <taxon>Pleosporomycetidae</taxon>
        <taxon>Venturiales</taxon>
        <taxon>Cylindrosympodiaceae</taxon>
        <taxon>Tothia</taxon>
    </lineage>
</organism>
<dbReference type="PANTHER" id="PTHR31941">
    <property type="entry name" value="CYTOSKELETAL SIGNALING PROTEIN SLM1"/>
    <property type="match status" value="1"/>
</dbReference>
<gene>
    <name evidence="4" type="ORF">EJ08DRAFT_598758</name>
</gene>
<dbReference type="Gene3D" id="2.30.29.30">
    <property type="entry name" value="Pleckstrin-homology domain (PH domain)/Phosphotyrosine-binding domain (PTB)"/>
    <property type="match status" value="1"/>
</dbReference>
<comment type="caution">
    <text evidence="4">The sequence shown here is derived from an EMBL/GenBank/DDBJ whole genome shotgun (WGS) entry which is preliminary data.</text>
</comment>
<reference evidence="4" key="1">
    <citation type="journal article" date="2020" name="Stud. Mycol.">
        <title>101 Dothideomycetes genomes: a test case for predicting lifestyles and emergence of pathogens.</title>
        <authorList>
            <person name="Haridas S."/>
            <person name="Albert R."/>
            <person name="Binder M."/>
            <person name="Bloem J."/>
            <person name="Labutti K."/>
            <person name="Salamov A."/>
            <person name="Andreopoulos B."/>
            <person name="Baker S."/>
            <person name="Barry K."/>
            <person name="Bills G."/>
            <person name="Bluhm B."/>
            <person name="Cannon C."/>
            <person name="Castanera R."/>
            <person name="Culley D."/>
            <person name="Daum C."/>
            <person name="Ezra D."/>
            <person name="Gonzalez J."/>
            <person name="Henrissat B."/>
            <person name="Kuo A."/>
            <person name="Liang C."/>
            <person name="Lipzen A."/>
            <person name="Lutzoni F."/>
            <person name="Magnuson J."/>
            <person name="Mondo S."/>
            <person name="Nolan M."/>
            <person name="Ohm R."/>
            <person name="Pangilinan J."/>
            <person name="Park H.-J."/>
            <person name="Ramirez L."/>
            <person name="Alfaro M."/>
            <person name="Sun H."/>
            <person name="Tritt A."/>
            <person name="Yoshinaga Y."/>
            <person name="Zwiers L.-H."/>
            <person name="Turgeon B."/>
            <person name="Goodwin S."/>
            <person name="Spatafora J."/>
            <person name="Crous P."/>
            <person name="Grigoriev I."/>
        </authorList>
    </citation>
    <scope>NUCLEOTIDE SEQUENCE</scope>
    <source>
        <strain evidence="4">CBS 130266</strain>
    </source>
</reference>
<feature type="compositionally biased region" description="Basic residues" evidence="2">
    <location>
        <begin position="72"/>
        <end position="94"/>
    </location>
</feature>
<feature type="compositionally biased region" description="Polar residues" evidence="2">
    <location>
        <begin position="786"/>
        <end position="814"/>
    </location>
</feature>
<dbReference type="PANTHER" id="PTHR31941:SF16">
    <property type="entry name" value="PHOSPHATIDYLINOSITOL 4,5-BISPHOSPHATE-BINDING PROTEIN SLM1-RELATED"/>
    <property type="match status" value="1"/>
</dbReference>
<dbReference type="AlphaFoldDB" id="A0A9P4NFV4"/>